<reference evidence="2" key="2">
    <citation type="submission" date="2014-06" db="EMBL/GenBank/DDBJ databases">
        <authorList>
            <person name="Aslett M."/>
        </authorList>
    </citation>
    <scope>NUCLEOTIDE SEQUENCE</scope>
</reference>
<dbReference type="AlphaFoldDB" id="A0A068X3T9"/>
<dbReference type="WBParaSite" id="EgrG_000934600">
    <property type="protein sequence ID" value="EgrG_000934600"/>
    <property type="gene ID" value="EgrG_000934600"/>
</dbReference>
<protein>
    <submittedName>
        <fullName evidence="4">IGv domain-containing protein</fullName>
    </submittedName>
</protein>
<reference evidence="2 3" key="1">
    <citation type="journal article" date="2013" name="Nature">
        <title>The genomes of four tapeworm species reveal adaptations to parasitism.</title>
        <authorList>
            <person name="Tsai I.J."/>
            <person name="Zarowiecki M."/>
            <person name="Holroyd N."/>
            <person name="Garciarrubio A."/>
            <person name="Sanchez-Flores A."/>
            <person name="Brooks K.L."/>
            <person name="Tracey A."/>
            <person name="Bobes R.J."/>
            <person name="Fragoso G."/>
            <person name="Sciutto E."/>
            <person name="Aslett M."/>
            <person name="Beasley H."/>
            <person name="Bennett H.M."/>
            <person name="Cai J."/>
            <person name="Camicia F."/>
            <person name="Clark R."/>
            <person name="Cucher M."/>
            <person name="De Silva N."/>
            <person name="Day T.A."/>
            <person name="Deplazes P."/>
            <person name="Estrada K."/>
            <person name="Fernandez C."/>
            <person name="Holland P.W."/>
            <person name="Hou J."/>
            <person name="Hu S."/>
            <person name="Huckvale T."/>
            <person name="Hung S.S."/>
            <person name="Kamenetzky L."/>
            <person name="Keane J.A."/>
            <person name="Kiss F."/>
            <person name="Koziol U."/>
            <person name="Lambert O."/>
            <person name="Liu K."/>
            <person name="Luo X."/>
            <person name="Luo Y."/>
            <person name="Macchiaroli N."/>
            <person name="Nichol S."/>
            <person name="Paps J."/>
            <person name="Parkinson J."/>
            <person name="Pouchkina-Stantcheva N."/>
            <person name="Riddiford N."/>
            <person name="Rosenzvit M."/>
            <person name="Salinas G."/>
            <person name="Wasmuth J.D."/>
            <person name="Zamanian M."/>
            <person name="Zheng Y."/>
            <person name="Cai X."/>
            <person name="Soberon X."/>
            <person name="Olson P.D."/>
            <person name="Laclette J.P."/>
            <person name="Brehm K."/>
            <person name="Berriman M."/>
            <person name="Garciarrubio A."/>
            <person name="Bobes R.J."/>
            <person name="Fragoso G."/>
            <person name="Sanchez-Flores A."/>
            <person name="Estrada K."/>
            <person name="Cevallos M.A."/>
            <person name="Morett E."/>
            <person name="Gonzalez V."/>
            <person name="Portillo T."/>
            <person name="Ochoa-Leyva A."/>
            <person name="Jose M.V."/>
            <person name="Sciutto E."/>
            <person name="Landa A."/>
            <person name="Jimenez L."/>
            <person name="Valdes V."/>
            <person name="Carrero J.C."/>
            <person name="Larralde C."/>
            <person name="Morales-Montor J."/>
            <person name="Limon-Lason J."/>
            <person name="Soberon X."/>
            <person name="Laclette J.P."/>
        </authorList>
    </citation>
    <scope>NUCLEOTIDE SEQUENCE [LARGE SCALE GENOMIC DNA]</scope>
</reference>
<feature type="transmembrane region" description="Helical" evidence="1">
    <location>
        <begin position="103"/>
        <end position="126"/>
    </location>
</feature>
<accession>A0A068X3T9</accession>
<evidence type="ECO:0000313" key="4">
    <source>
        <dbReference type="WBParaSite" id="EgrG_000934600"/>
    </source>
</evidence>
<dbReference type="OrthoDB" id="10348708at2759"/>
<keyword evidence="1" id="KW-0812">Transmembrane</keyword>
<name>A0A068X3T9_ECHGR</name>
<evidence type="ECO:0000256" key="1">
    <source>
        <dbReference type="SAM" id="Phobius"/>
    </source>
</evidence>
<reference evidence="4" key="3">
    <citation type="submission" date="2020-10" db="UniProtKB">
        <authorList>
            <consortium name="WormBaseParasite"/>
        </authorList>
    </citation>
    <scope>IDENTIFICATION</scope>
</reference>
<gene>
    <name evidence="2" type="ORF">EgrG_000934600</name>
</gene>
<evidence type="ECO:0000313" key="2">
    <source>
        <dbReference type="EMBL" id="CDS24595.1"/>
    </source>
</evidence>
<keyword evidence="1" id="KW-0472">Membrane</keyword>
<evidence type="ECO:0000313" key="3">
    <source>
        <dbReference type="Proteomes" id="UP000492820"/>
    </source>
</evidence>
<dbReference type="EMBL" id="LK028611">
    <property type="protein sequence ID" value="CDS24595.1"/>
    <property type="molecule type" value="Genomic_DNA"/>
</dbReference>
<keyword evidence="1" id="KW-1133">Transmembrane helix</keyword>
<organism evidence="2">
    <name type="scientific">Echinococcus granulosus</name>
    <name type="common">Hydatid tapeworm</name>
    <dbReference type="NCBI Taxonomy" id="6210"/>
    <lineage>
        <taxon>Eukaryota</taxon>
        <taxon>Metazoa</taxon>
        <taxon>Spiralia</taxon>
        <taxon>Lophotrochozoa</taxon>
        <taxon>Platyhelminthes</taxon>
        <taxon>Cestoda</taxon>
        <taxon>Eucestoda</taxon>
        <taxon>Cyclophyllidea</taxon>
        <taxon>Taeniidae</taxon>
        <taxon>Echinococcus</taxon>
        <taxon>Echinococcus granulosus group</taxon>
    </lineage>
</organism>
<dbReference type="Proteomes" id="UP000492820">
    <property type="component" value="Unassembled WGS sequence"/>
</dbReference>
<sequence>MITVTAEDGEPVRVVLLIPDLTVPYKLFSGSSVKGKFVQSGSGDASTFISTVSLPSADLAIYLSDWSLDVECRLKKGDQDLKYKCRQFPGQIVPSEAKYEVFLHLPTLLFLCATYIIIMLLSLYCITIRKLLYFGSYYCLFKMVRCSRRGDLRCVKTNACFGDFSLGLLSSLQLPPCGV</sequence>
<proteinExistence type="predicted"/>